<proteinExistence type="predicted"/>
<gene>
    <name evidence="1" type="ORF">IV49_GL001298</name>
</gene>
<protein>
    <recommendedName>
        <fullName evidence="3">HPt domain-containing protein</fullName>
    </recommendedName>
</protein>
<sequence length="115" mass="13473">MIDVKKNDLIAMGIDYDDAMNRFMNNEEMYMTFLNRFKDDHSYKLMREALDQNDISAAYDAAHDLKSITGNLSMKKLYYHVCLLVDDLKKDDTSHIKELLPPIIDEYTTVINMLK</sequence>
<evidence type="ECO:0008006" key="3">
    <source>
        <dbReference type="Google" id="ProtNLM"/>
    </source>
</evidence>
<dbReference type="EMBL" id="JQBL01000033">
    <property type="protein sequence ID" value="KRN47886.1"/>
    <property type="molecule type" value="Genomic_DNA"/>
</dbReference>
<dbReference type="Proteomes" id="UP000051841">
    <property type="component" value="Unassembled WGS sequence"/>
</dbReference>
<accession>A0A0R2H657</accession>
<dbReference type="AlphaFoldDB" id="A0A0R2H657"/>
<comment type="caution">
    <text evidence="1">The sequence shown here is derived from an EMBL/GenBank/DDBJ whole genome shotgun (WGS) entry which is preliminary data.</text>
</comment>
<dbReference type="PATRIC" id="fig|1410657.5.peg.1342"/>
<dbReference type="InterPro" id="IPR036641">
    <property type="entry name" value="HPT_dom_sf"/>
</dbReference>
<evidence type="ECO:0000313" key="1">
    <source>
        <dbReference type="EMBL" id="KRN47886.1"/>
    </source>
</evidence>
<keyword evidence="2" id="KW-1185">Reference proteome</keyword>
<dbReference type="SUPFAM" id="SSF47226">
    <property type="entry name" value="Histidine-containing phosphotransfer domain, HPT domain"/>
    <property type="match status" value="1"/>
</dbReference>
<name>A0A0R2H657_9FIRM</name>
<organism evidence="1 2">
    <name type="scientific">Kandleria vitulina DSM 20405</name>
    <dbReference type="NCBI Taxonomy" id="1410657"/>
    <lineage>
        <taxon>Bacteria</taxon>
        <taxon>Bacillati</taxon>
        <taxon>Bacillota</taxon>
        <taxon>Erysipelotrichia</taxon>
        <taxon>Erysipelotrichales</taxon>
        <taxon>Coprobacillaceae</taxon>
        <taxon>Kandleria</taxon>
    </lineage>
</organism>
<dbReference type="GO" id="GO:0000160">
    <property type="term" value="P:phosphorelay signal transduction system"/>
    <property type="evidence" value="ECO:0007669"/>
    <property type="project" value="InterPro"/>
</dbReference>
<reference evidence="1 2" key="1">
    <citation type="journal article" date="2015" name="Genome Announc.">
        <title>Expanding the biotechnology potential of lactobacilli through comparative genomics of 213 strains and associated genera.</title>
        <authorList>
            <person name="Sun Z."/>
            <person name="Harris H.M."/>
            <person name="McCann A."/>
            <person name="Guo C."/>
            <person name="Argimon S."/>
            <person name="Zhang W."/>
            <person name="Yang X."/>
            <person name="Jeffery I.B."/>
            <person name="Cooney J.C."/>
            <person name="Kagawa T.F."/>
            <person name="Liu W."/>
            <person name="Song Y."/>
            <person name="Salvetti E."/>
            <person name="Wrobel A."/>
            <person name="Rasinkangas P."/>
            <person name="Parkhill J."/>
            <person name="Rea M.C."/>
            <person name="O'Sullivan O."/>
            <person name="Ritari J."/>
            <person name="Douillard F.P."/>
            <person name="Paul Ross R."/>
            <person name="Yang R."/>
            <person name="Briner A.E."/>
            <person name="Felis G.E."/>
            <person name="de Vos W.M."/>
            <person name="Barrangou R."/>
            <person name="Klaenhammer T.R."/>
            <person name="Caufield P.W."/>
            <person name="Cui Y."/>
            <person name="Zhang H."/>
            <person name="O'Toole P.W."/>
        </authorList>
    </citation>
    <scope>NUCLEOTIDE SEQUENCE [LARGE SCALE GENOMIC DNA]</scope>
    <source>
        <strain evidence="1 2">DSM 20405</strain>
    </source>
</reference>
<evidence type="ECO:0000313" key="2">
    <source>
        <dbReference type="Proteomes" id="UP000051841"/>
    </source>
</evidence>
<dbReference type="Gene3D" id="1.20.120.160">
    <property type="entry name" value="HPT domain"/>
    <property type="match status" value="1"/>
</dbReference>